<dbReference type="PANTHER" id="PTHR44019">
    <property type="entry name" value="WD REPEAT-CONTAINING PROTEIN 55"/>
    <property type="match status" value="1"/>
</dbReference>
<sequence length="1362" mass="151306">MDLTGGIIGVIQLAGAIATVCGSYIIKVKHAQKEIEGLNVEIKHLKDLLEQLEKLHRELGDDELIGLQGGLKECSSLLKVLSEKINPQKTQSTPRKFGLRSFKWPLQQSDVEDNIKQIRRFHSLFQEALQIAQLRTTNQLHQKIDLQQLKLDLQNLRIAAGARFDSYDNEHKNCLDGTRSELLDQVEEWAKSPQGKCIFWLKGGAGTGKSTVSQTIARRFEDKKLLAGSFFFKQTEAERSDAKRLFPTLIHQLTERVPELKPEIQKVLDDDPYISEKALGEQFNRLILQPFLDVDLGEEVTLVAVIDALDECRSDATRDDIGAILQLLPQVQTSRQLHMKFFLTSRPELPVRHGFKEVKGVDLENLDLWEIPRPLVSRDISIFLDYFFKNIRDDHEISMDWPGNAAMEVLLEKTVPLFISAATLCRFINEAPDPEERLQNLLADKSSYVSQMAATYLPILKQLLHGQGTQEIPDLLQAFRNIVGAIVMLATPLSINALSGLLGLGAGNIKRRLNRLHSVLNVPEDCSLPVRLLHLSFRDFLLDEQTRKTEDSKKFWIDKAAVHQVLTEKCLMIMNQTLKRDICEVSDVGYQRSDISPQTIEKYMPAELQYACRYWTQHLVQSQDPATALTNTYPILKAHFLHWIEAMSILGLIGEVIEATNRLQSVALDDKHTEISEFLRDARRFVLKIRQIAETAPLQLYSSALMFSPTNSINRTLSENELSIWSQLPRVEKSWNAEIQTLEGHTDFVQSLCVSPDGQQLASGSEDGTIKLWSSATGQLQQTISGHSSGVGSVCFLDDGRLVSGSSDGILKLWNTTTGELEQTFEGHNSWIRALCFSQIVQKLASSSEDGTIKLWDPTISKPIQTLEGHSGPVGFIFFAPDGQQLVSGSEDQSIKLWDLSTGKSSQILESHSGSYSSVCFSPDGQQLASGSDDGTVTLWIPTACTLRSATKAQSREVRSVVFSPDSQKLALALESTVELWNLGTRSVERISEGHVDGIECGGISSLTFSPNGNQLAFLSGNKTIKLWDLTTNDSPQTFEGHAKSISSFTFLPGGQQLASASHDKTIKLWDLTAGKDHQALEDECKALPVRAISFSPDGQQVASGLSDGTIRLWDSATGKIIRSMKAHDDAVRAIAYSTRQSLLASGSSDMTIKLWDPTTGQRLRTLNNYYSEEVYSLSFSPDNQLISAWSDGSIKIWDTIAGRVKRTINAHPVSVESVTFTPDGRLISGSSDGSSKLWDLSSPNEPSKIFKDDCPNTVRSVRVSPDGQQLASSSSPGPTKLWDLSTGKLLQTLKGHSSWTWSEGSTGISILDDQWICRKGERLLWLPQQYRANCFAVSNGRLALGHPSGRVSFISKFQEFA</sequence>
<dbReference type="Gene3D" id="2.130.10.10">
    <property type="entry name" value="YVTN repeat-like/Quinoprotein amine dehydrogenase"/>
    <property type="match status" value="4"/>
</dbReference>
<dbReference type="PRINTS" id="PR00320">
    <property type="entry name" value="GPROTEINBRPT"/>
</dbReference>
<feature type="coiled-coil region" evidence="4">
    <location>
        <begin position="28"/>
        <end position="65"/>
    </location>
</feature>
<keyword evidence="1 3" id="KW-0853">WD repeat</keyword>
<feature type="repeat" description="WD" evidence="3">
    <location>
        <begin position="1004"/>
        <end position="1038"/>
    </location>
</feature>
<feature type="repeat" description="WD" evidence="3">
    <location>
        <begin position="1090"/>
        <end position="1124"/>
    </location>
</feature>
<dbReference type="CDD" id="cd00200">
    <property type="entry name" value="WD40"/>
    <property type="match status" value="2"/>
</dbReference>
<feature type="repeat" description="WD" evidence="3">
    <location>
        <begin position="909"/>
        <end position="940"/>
    </location>
</feature>
<dbReference type="SUPFAM" id="SSF52540">
    <property type="entry name" value="P-loop containing nucleoside triphosphate hydrolases"/>
    <property type="match status" value="1"/>
</dbReference>
<dbReference type="Pfam" id="PF17111">
    <property type="entry name" value="PigL_N"/>
    <property type="match status" value="1"/>
</dbReference>
<protein>
    <submittedName>
        <fullName evidence="8">WD40-repeat-containing domain protein</fullName>
    </submittedName>
</protein>
<evidence type="ECO:0000256" key="2">
    <source>
        <dbReference type="ARBA" id="ARBA00022737"/>
    </source>
</evidence>
<dbReference type="InterPro" id="IPR031348">
    <property type="entry name" value="PigL_N"/>
</dbReference>
<dbReference type="PROSITE" id="PS50294">
    <property type="entry name" value="WD_REPEATS_REGION"/>
    <property type="match status" value="10"/>
</dbReference>
<dbReference type="InterPro" id="IPR011041">
    <property type="entry name" value="Quinoprot_gluc/sorb_DH_b-prop"/>
</dbReference>
<comment type="caution">
    <text evidence="8">The sequence shown here is derived from an EMBL/GenBank/DDBJ whole genome shotgun (WGS) entry which is preliminary data.</text>
</comment>
<keyword evidence="5" id="KW-0812">Transmembrane</keyword>
<evidence type="ECO:0000256" key="4">
    <source>
        <dbReference type="SAM" id="Coils"/>
    </source>
</evidence>
<feature type="repeat" description="WD" evidence="3">
    <location>
        <begin position="1168"/>
        <end position="1208"/>
    </location>
</feature>
<keyword evidence="5" id="KW-1133">Transmembrane helix</keyword>
<reference evidence="8 9" key="1">
    <citation type="submission" date="2024-07" db="EMBL/GenBank/DDBJ databases">
        <title>Section-level genome sequencing and comparative genomics of Aspergillus sections Usti and Cavernicolus.</title>
        <authorList>
            <consortium name="Lawrence Berkeley National Laboratory"/>
            <person name="Nybo J.L."/>
            <person name="Vesth T.C."/>
            <person name="Theobald S."/>
            <person name="Frisvad J.C."/>
            <person name="Larsen T.O."/>
            <person name="Kjaerboelling I."/>
            <person name="Rothschild-Mancinelli K."/>
            <person name="Lyhne E.K."/>
            <person name="Kogle M.E."/>
            <person name="Barry K."/>
            <person name="Clum A."/>
            <person name="Na H."/>
            <person name="Ledsgaard L."/>
            <person name="Lin J."/>
            <person name="Lipzen A."/>
            <person name="Kuo A."/>
            <person name="Riley R."/>
            <person name="Mondo S."/>
            <person name="Labutti K."/>
            <person name="Haridas S."/>
            <person name="Pangalinan J."/>
            <person name="Salamov A.A."/>
            <person name="Simmons B.A."/>
            <person name="Magnuson J.K."/>
            <person name="Chen J."/>
            <person name="Drula E."/>
            <person name="Henrissat B."/>
            <person name="Wiebenga A."/>
            <person name="Lubbers R.J."/>
            <person name="Gomes A.C."/>
            <person name="Makela M.R."/>
            <person name="Stajich J."/>
            <person name="Grigoriev I.V."/>
            <person name="Mortensen U.H."/>
            <person name="De Vries R.P."/>
            <person name="Baker S.E."/>
            <person name="Andersen M.R."/>
        </authorList>
    </citation>
    <scope>NUCLEOTIDE SEQUENCE [LARGE SCALE GENOMIC DNA]</scope>
    <source>
        <strain evidence="8 9">CBS 588.65</strain>
    </source>
</reference>
<evidence type="ECO:0000256" key="5">
    <source>
        <dbReference type="SAM" id="Phobius"/>
    </source>
</evidence>
<accession>A0ABR4H253</accession>
<evidence type="ECO:0000256" key="3">
    <source>
        <dbReference type="PROSITE-ProRule" id="PRU00221"/>
    </source>
</evidence>
<feature type="domain" description="Azaphilone pigments biosynthesis cluster protein L N-terminal" evidence="6">
    <location>
        <begin position="3"/>
        <end position="145"/>
    </location>
</feature>
<organism evidence="8 9">
    <name type="scientific">Aspergillus granulosus</name>
    <dbReference type="NCBI Taxonomy" id="176169"/>
    <lineage>
        <taxon>Eukaryota</taxon>
        <taxon>Fungi</taxon>
        <taxon>Dikarya</taxon>
        <taxon>Ascomycota</taxon>
        <taxon>Pezizomycotina</taxon>
        <taxon>Eurotiomycetes</taxon>
        <taxon>Eurotiomycetidae</taxon>
        <taxon>Eurotiales</taxon>
        <taxon>Aspergillaceae</taxon>
        <taxon>Aspergillus</taxon>
        <taxon>Aspergillus subgen. Nidulantes</taxon>
    </lineage>
</organism>
<evidence type="ECO:0000313" key="8">
    <source>
        <dbReference type="EMBL" id="KAL2809542.1"/>
    </source>
</evidence>
<dbReference type="Pfam" id="PF00400">
    <property type="entry name" value="WD40"/>
    <property type="match status" value="11"/>
</dbReference>
<dbReference type="PROSITE" id="PS50082">
    <property type="entry name" value="WD_REPEATS_2"/>
    <property type="match status" value="12"/>
</dbReference>
<dbReference type="PROSITE" id="PS00678">
    <property type="entry name" value="WD_REPEATS_1"/>
    <property type="match status" value="4"/>
</dbReference>
<feature type="domain" description="Nephrocystin 3-like N-terminal" evidence="7">
    <location>
        <begin position="181"/>
        <end position="346"/>
    </location>
</feature>
<keyword evidence="4" id="KW-0175">Coiled coil</keyword>
<feature type="repeat" description="WD" evidence="3">
    <location>
        <begin position="1209"/>
        <end position="1249"/>
    </location>
</feature>
<dbReference type="PANTHER" id="PTHR44019:SF8">
    <property type="entry name" value="POC1 CENTRIOLAR PROTEIN HOMOLOG"/>
    <property type="match status" value="1"/>
</dbReference>
<keyword evidence="5" id="KW-0472">Membrane</keyword>
<feature type="repeat" description="WD" evidence="3">
    <location>
        <begin position="1125"/>
        <end position="1166"/>
    </location>
</feature>
<dbReference type="InterPro" id="IPR015943">
    <property type="entry name" value="WD40/YVTN_repeat-like_dom_sf"/>
</dbReference>
<dbReference type="Gene3D" id="3.40.50.300">
    <property type="entry name" value="P-loop containing nucleotide triphosphate hydrolases"/>
    <property type="match status" value="1"/>
</dbReference>
<feature type="repeat" description="WD" evidence="3">
    <location>
        <begin position="1039"/>
        <end position="1080"/>
    </location>
</feature>
<dbReference type="SUPFAM" id="SSF50978">
    <property type="entry name" value="WD40 repeat-like"/>
    <property type="match status" value="2"/>
</dbReference>
<feature type="repeat" description="WD" evidence="3">
    <location>
        <begin position="784"/>
        <end position="824"/>
    </location>
</feature>
<dbReference type="InterPro" id="IPR036322">
    <property type="entry name" value="WD40_repeat_dom_sf"/>
</dbReference>
<dbReference type="EMBL" id="JBFXLT010000087">
    <property type="protein sequence ID" value="KAL2809542.1"/>
    <property type="molecule type" value="Genomic_DNA"/>
</dbReference>
<dbReference type="InterPro" id="IPR001680">
    <property type="entry name" value="WD40_rpt"/>
</dbReference>
<evidence type="ECO:0000259" key="6">
    <source>
        <dbReference type="Pfam" id="PF17111"/>
    </source>
</evidence>
<dbReference type="InterPro" id="IPR056884">
    <property type="entry name" value="NPHP3-like_N"/>
</dbReference>
<keyword evidence="2" id="KW-0677">Repeat</keyword>
<dbReference type="InterPro" id="IPR027417">
    <property type="entry name" value="P-loop_NTPase"/>
</dbReference>
<feature type="repeat" description="WD" evidence="3">
    <location>
        <begin position="867"/>
        <end position="908"/>
    </location>
</feature>
<dbReference type="SUPFAM" id="SSF50952">
    <property type="entry name" value="Soluble quinoprotein glucose dehydrogenase"/>
    <property type="match status" value="1"/>
</dbReference>
<evidence type="ECO:0000256" key="1">
    <source>
        <dbReference type="ARBA" id="ARBA00022574"/>
    </source>
</evidence>
<feature type="repeat" description="WD" evidence="3">
    <location>
        <begin position="742"/>
        <end position="783"/>
    </location>
</feature>
<name>A0ABR4H253_9EURO</name>
<dbReference type="InterPro" id="IPR019775">
    <property type="entry name" value="WD40_repeat_CS"/>
</dbReference>
<dbReference type="Pfam" id="PF24883">
    <property type="entry name" value="NPHP3_N"/>
    <property type="match status" value="1"/>
</dbReference>
<dbReference type="Proteomes" id="UP001610334">
    <property type="component" value="Unassembled WGS sequence"/>
</dbReference>
<dbReference type="InterPro" id="IPR020472">
    <property type="entry name" value="WD40_PAC1"/>
</dbReference>
<feature type="repeat" description="WD" evidence="3">
    <location>
        <begin position="825"/>
        <end position="866"/>
    </location>
</feature>
<keyword evidence="9" id="KW-1185">Reference proteome</keyword>
<proteinExistence type="predicted"/>
<gene>
    <name evidence="8" type="ORF">BJX63DRAFT_354214</name>
</gene>
<dbReference type="InterPro" id="IPR050505">
    <property type="entry name" value="WDR55/POC1"/>
</dbReference>
<dbReference type="SMART" id="SM00320">
    <property type="entry name" value="WD40"/>
    <property type="match status" value="13"/>
</dbReference>
<feature type="transmembrane region" description="Helical" evidence="5">
    <location>
        <begin position="6"/>
        <end position="26"/>
    </location>
</feature>
<evidence type="ECO:0000313" key="9">
    <source>
        <dbReference type="Proteomes" id="UP001610334"/>
    </source>
</evidence>
<feature type="repeat" description="WD" evidence="3">
    <location>
        <begin position="1257"/>
        <end position="1293"/>
    </location>
</feature>
<evidence type="ECO:0000259" key="7">
    <source>
        <dbReference type="Pfam" id="PF24883"/>
    </source>
</evidence>